<keyword evidence="3" id="KW-1185">Reference proteome</keyword>
<gene>
    <name evidence="2" type="ORF">TCNE_LOCUS14174</name>
</gene>
<keyword evidence="1" id="KW-0732">Signal</keyword>
<dbReference type="SMART" id="SM00289">
    <property type="entry name" value="WR1"/>
    <property type="match status" value="3"/>
</dbReference>
<feature type="chain" id="PRO_5044553552" evidence="1">
    <location>
        <begin position="25"/>
        <end position="312"/>
    </location>
</feature>
<dbReference type="PANTHER" id="PTHR34150">
    <property type="entry name" value="PROTEIN CBG08832-RELATED"/>
    <property type="match status" value="1"/>
</dbReference>
<dbReference type="AlphaFoldDB" id="A0A183V0A4"/>
<feature type="signal peptide" evidence="1">
    <location>
        <begin position="1"/>
        <end position="24"/>
    </location>
</feature>
<dbReference type="PANTHER" id="PTHR34150:SF12">
    <property type="entry name" value="CC DOMAIN-CONTAINING PROTEIN"/>
    <property type="match status" value="1"/>
</dbReference>
<evidence type="ECO:0000313" key="4">
    <source>
        <dbReference type="WBParaSite" id="TCNE_0001417401-mRNA-1"/>
    </source>
</evidence>
<sequence length="312" mass="33155">MKQLAVLFVVCIPFAAFLVFTAESVSNDIDGILPVYVGDEIPQNGSVLSREKRQIGCPVGCFSGCQNTLQCQAISPQLVCIRACCCVQQVPQIVDLATACDGGPAVAACINGLCGQGYFCTAKGFCCRCQTGNTSGPCINGLCPAGFACNTNNYCCPLGSGTVLGAYAFNADLINRPCINGQCPTGYSCGAGNLCYPTVATKGNESTDVDEFEVSSRQSSSSKRSISKSVNSFDSDYKSESDTNEWLEWPNKWMDDSAHEQVSISQGTDDFCKAASNLLDAIRAFGEHVEENSALAQILCACEVELLKITIM</sequence>
<reference evidence="2 3" key="2">
    <citation type="submission" date="2018-11" db="EMBL/GenBank/DDBJ databases">
        <authorList>
            <consortium name="Pathogen Informatics"/>
        </authorList>
    </citation>
    <scope>NUCLEOTIDE SEQUENCE [LARGE SCALE GENOMIC DNA]</scope>
</reference>
<organism evidence="3 4">
    <name type="scientific">Toxocara canis</name>
    <name type="common">Canine roundworm</name>
    <dbReference type="NCBI Taxonomy" id="6265"/>
    <lineage>
        <taxon>Eukaryota</taxon>
        <taxon>Metazoa</taxon>
        <taxon>Ecdysozoa</taxon>
        <taxon>Nematoda</taxon>
        <taxon>Chromadorea</taxon>
        <taxon>Rhabditida</taxon>
        <taxon>Spirurina</taxon>
        <taxon>Ascaridomorpha</taxon>
        <taxon>Ascaridoidea</taxon>
        <taxon>Toxocaridae</taxon>
        <taxon>Toxocara</taxon>
    </lineage>
</organism>
<proteinExistence type="predicted"/>
<dbReference type="EMBL" id="UYWY01022104">
    <property type="protein sequence ID" value="VDM45495.1"/>
    <property type="molecule type" value="Genomic_DNA"/>
</dbReference>
<evidence type="ECO:0000313" key="3">
    <source>
        <dbReference type="Proteomes" id="UP000050794"/>
    </source>
</evidence>
<evidence type="ECO:0000256" key="1">
    <source>
        <dbReference type="SAM" id="SignalP"/>
    </source>
</evidence>
<reference evidence="4" key="1">
    <citation type="submission" date="2016-06" db="UniProtKB">
        <authorList>
            <consortium name="WormBaseParasite"/>
        </authorList>
    </citation>
    <scope>IDENTIFICATION</scope>
</reference>
<name>A0A183V0A4_TOXCA</name>
<dbReference type="Proteomes" id="UP000050794">
    <property type="component" value="Unassembled WGS sequence"/>
</dbReference>
<accession>A0A183V0A4</accession>
<dbReference type="InterPro" id="IPR006150">
    <property type="entry name" value="Cys_repeat_1"/>
</dbReference>
<protein>
    <submittedName>
        <fullName evidence="4">CC domain-containing protein</fullName>
    </submittedName>
</protein>
<dbReference type="WBParaSite" id="TCNE_0001417401-mRNA-1">
    <property type="protein sequence ID" value="TCNE_0001417401-mRNA-1"/>
    <property type="gene ID" value="TCNE_0001417401"/>
</dbReference>
<evidence type="ECO:0000313" key="2">
    <source>
        <dbReference type="EMBL" id="VDM45495.1"/>
    </source>
</evidence>